<keyword evidence="3" id="KW-1185">Reference proteome</keyword>
<proteinExistence type="predicted"/>
<sequence length="89" mass="9452">MVTIRPTNSALTEEEGDGLYLLALTFAEGKSSHALSRFDLGAVVAGCPQKIFDYTPTACSKEETITEEASGSSRPVLKATTMKAGPRTQ</sequence>
<organism evidence="2 3">
    <name type="scientific">Acanthoscelides obtectus</name>
    <name type="common">Bean weevil</name>
    <name type="synonym">Bruchus obtectus</name>
    <dbReference type="NCBI Taxonomy" id="200917"/>
    <lineage>
        <taxon>Eukaryota</taxon>
        <taxon>Metazoa</taxon>
        <taxon>Ecdysozoa</taxon>
        <taxon>Arthropoda</taxon>
        <taxon>Hexapoda</taxon>
        <taxon>Insecta</taxon>
        <taxon>Pterygota</taxon>
        <taxon>Neoptera</taxon>
        <taxon>Endopterygota</taxon>
        <taxon>Coleoptera</taxon>
        <taxon>Polyphaga</taxon>
        <taxon>Cucujiformia</taxon>
        <taxon>Chrysomeloidea</taxon>
        <taxon>Chrysomelidae</taxon>
        <taxon>Bruchinae</taxon>
        <taxon>Bruchini</taxon>
        <taxon>Acanthoscelides</taxon>
    </lineage>
</organism>
<comment type="caution">
    <text evidence="2">The sequence shown here is derived from an EMBL/GenBank/DDBJ whole genome shotgun (WGS) entry which is preliminary data.</text>
</comment>
<evidence type="ECO:0000313" key="3">
    <source>
        <dbReference type="Proteomes" id="UP001152888"/>
    </source>
</evidence>
<dbReference type="AlphaFoldDB" id="A0A9P0JWN0"/>
<protein>
    <submittedName>
        <fullName evidence="2">Uncharacterized protein</fullName>
    </submittedName>
</protein>
<reference evidence="2" key="1">
    <citation type="submission" date="2022-03" db="EMBL/GenBank/DDBJ databases">
        <authorList>
            <person name="Sayadi A."/>
        </authorList>
    </citation>
    <scope>NUCLEOTIDE SEQUENCE</scope>
</reference>
<evidence type="ECO:0000256" key="1">
    <source>
        <dbReference type="SAM" id="MobiDB-lite"/>
    </source>
</evidence>
<dbReference type="Proteomes" id="UP001152888">
    <property type="component" value="Unassembled WGS sequence"/>
</dbReference>
<gene>
    <name evidence="2" type="ORF">ACAOBT_LOCUS4846</name>
</gene>
<name>A0A9P0JWN0_ACAOB</name>
<accession>A0A9P0JWN0</accession>
<evidence type="ECO:0000313" key="2">
    <source>
        <dbReference type="EMBL" id="CAH1962758.1"/>
    </source>
</evidence>
<dbReference type="EMBL" id="CAKOFQ010006703">
    <property type="protein sequence ID" value="CAH1962758.1"/>
    <property type="molecule type" value="Genomic_DNA"/>
</dbReference>
<feature type="region of interest" description="Disordered" evidence="1">
    <location>
        <begin position="65"/>
        <end position="89"/>
    </location>
</feature>